<keyword evidence="2" id="KW-0285">Flavoprotein</keyword>
<dbReference type="Gene3D" id="3.50.50.60">
    <property type="entry name" value="FAD/NAD(P)-binding domain"/>
    <property type="match status" value="2"/>
</dbReference>
<reference evidence="5" key="1">
    <citation type="journal article" date="2014" name="Front. Microbiol.">
        <title>High frequency of phylogenetically diverse reductive dehalogenase-homologous genes in deep subseafloor sedimentary metagenomes.</title>
        <authorList>
            <person name="Kawai M."/>
            <person name="Futagami T."/>
            <person name="Toyoda A."/>
            <person name="Takaki Y."/>
            <person name="Nishi S."/>
            <person name="Hori S."/>
            <person name="Arai W."/>
            <person name="Tsubouchi T."/>
            <person name="Morono Y."/>
            <person name="Uchiyama I."/>
            <person name="Ito T."/>
            <person name="Fujiyama A."/>
            <person name="Inagaki F."/>
            <person name="Takami H."/>
        </authorList>
    </citation>
    <scope>NUCLEOTIDE SEQUENCE</scope>
    <source>
        <strain evidence="5">Expedition CK06-06</strain>
    </source>
</reference>
<sequence length="163" mass="18953">HTRLIHGDIVPRGEIRELRGDKVIFEDGSTETADVLVHCTGYNISFPFFDPSLIAFSDNDIALWQRIFDPRYDNLMFMALVQPICSMMPIAELQAEFIAAYLNDEYRLPTREQMARDCDAFHQAMKSTFTASPSHTIEIDCEEYSYQLYREWDRGKRRTSKVA</sequence>
<proteinExistence type="inferred from homology"/>
<comment type="caution">
    <text evidence="5">The sequence shown here is derived from an EMBL/GenBank/DDBJ whole genome shotgun (WGS) entry which is preliminary data.</text>
</comment>
<feature type="non-terminal residue" evidence="5">
    <location>
        <position position="1"/>
    </location>
</feature>
<dbReference type="GO" id="GO:0050660">
    <property type="term" value="F:flavin adenine dinucleotide binding"/>
    <property type="evidence" value="ECO:0007669"/>
    <property type="project" value="InterPro"/>
</dbReference>
<evidence type="ECO:0008006" key="6">
    <source>
        <dbReference type="Google" id="ProtNLM"/>
    </source>
</evidence>
<evidence type="ECO:0000256" key="3">
    <source>
        <dbReference type="ARBA" id="ARBA00022827"/>
    </source>
</evidence>
<dbReference type="AlphaFoldDB" id="X1IZB4"/>
<dbReference type="SUPFAM" id="SSF51905">
    <property type="entry name" value="FAD/NAD(P)-binding domain"/>
    <property type="match status" value="1"/>
</dbReference>
<dbReference type="PANTHER" id="PTHR23023">
    <property type="entry name" value="DIMETHYLANILINE MONOOXYGENASE"/>
    <property type="match status" value="1"/>
</dbReference>
<gene>
    <name evidence="5" type="ORF">S03H2_56448</name>
</gene>
<dbReference type="InterPro" id="IPR020946">
    <property type="entry name" value="Flavin_mOase-like"/>
</dbReference>
<keyword evidence="4" id="KW-0560">Oxidoreductase</keyword>
<dbReference type="EMBL" id="BARU01036103">
    <property type="protein sequence ID" value="GAH87806.1"/>
    <property type="molecule type" value="Genomic_DNA"/>
</dbReference>
<keyword evidence="3" id="KW-0274">FAD</keyword>
<evidence type="ECO:0000256" key="2">
    <source>
        <dbReference type="ARBA" id="ARBA00022630"/>
    </source>
</evidence>
<organism evidence="5">
    <name type="scientific">marine sediment metagenome</name>
    <dbReference type="NCBI Taxonomy" id="412755"/>
    <lineage>
        <taxon>unclassified sequences</taxon>
        <taxon>metagenomes</taxon>
        <taxon>ecological metagenomes</taxon>
    </lineage>
</organism>
<name>X1IZB4_9ZZZZ</name>
<dbReference type="GO" id="GO:0050661">
    <property type="term" value="F:NADP binding"/>
    <property type="evidence" value="ECO:0007669"/>
    <property type="project" value="InterPro"/>
</dbReference>
<accession>X1IZB4</accession>
<evidence type="ECO:0000313" key="5">
    <source>
        <dbReference type="EMBL" id="GAH87806.1"/>
    </source>
</evidence>
<protein>
    <recommendedName>
        <fullName evidence="6">Flavin-containing monooxygenase</fullName>
    </recommendedName>
</protein>
<dbReference type="InterPro" id="IPR036188">
    <property type="entry name" value="FAD/NAD-bd_sf"/>
</dbReference>
<evidence type="ECO:0000256" key="4">
    <source>
        <dbReference type="ARBA" id="ARBA00023002"/>
    </source>
</evidence>
<dbReference type="GO" id="GO:0004499">
    <property type="term" value="F:N,N-dimethylaniline monooxygenase activity"/>
    <property type="evidence" value="ECO:0007669"/>
    <property type="project" value="InterPro"/>
</dbReference>
<comment type="similarity">
    <text evidence="1">Belongs to the FMO family.</text>
</comment>
<evidence type="ECO:0000256" key="1">
    <source>
        <dbReference type="ARBA" id="ARBA00009183"/>
    </source>
</evidence>
<dbReference type="InterPro" id="IPR050346">
    <property type="entry name" value="FMO-like"/>
</dbReference>
<dbReference type="Pfam" id="PF00743">
    <property type="entry name" value="FMO-like"/>
    <property type="match status" value="1"/>
</dbReference>